<evidence type="ECO:0000313" key="5">
    <source>
        <dbReference type="EMBL" id="QLQ80164.1"/>
    </source>
</evidence>
<proteinExistence type="predicted"/>
<dbReference type="SUPFAM" id="SSF50978">
    <property type="entry name" value="WD40 repeat-like"/>
    <property type="match status" value="1"/>
</dbReference>
<dbReference type="Proteomes" id="UP000510647">
    <property type="component" value="Chromosome 4"/>
</dbReference>
<gene>
    <name evidence="5" type="ORF">HG537_0D01650</name>
</gene>
<dbReference type="PANTHER" id="PTHR15653">
    <property type="entry name" value="STRIATIN"/>
    <property type="match status" value="1"/>
</dbReference>
<organism evidence="5 6">
    <name type="scientific">Torulaspora globosa</name>
    <dbReference type="NCBI Taxonomy" id="48254"/>
    <lineage>
        <taxon>Eukaryota</taxon>
        <taxon>Fungi</taxon>
        <taxon>Dikarya</taxon>
        <taxon>Ascomycota</taxon>
        <taxon>Saccharomycotina</taxon>
        <taxon>Saccharomycetes</taxon>
        <taxon>Saccharomycetales</taxon>
        <taxon>Saccharomycetaceae</taxon>
        <taxon>Torulaspora</taxon>
    </lineage>
</organism>
<dbReference type="OrthoDB" id="727118at2759"/>
<evidence type="ECO:0000256" key="2">
    <source>
        <dbReference type="SAM" id="Coils"/>
    </source>
</evidence>
<feature type="domain" description="Striatin N-terminal" evidence="4">
    <location>
        <begin position="12"/>
        <end position="55"/>
    </location>
</feature>
<evidence type="ECO:0000313" key="6">
    <source>
        <dbReference type="Proteomes" id="UP000510647"/>
    </source>
</evidence>
<dbReference type="PANTHER" id="PTHR15653:SF0">
    <property type="entry name" value="CONNECTOR OF KINASE TO AP-1, ISOFORM E"/>
    <property type="match status" value="1"/>
</dbReference>
<dbReference type="InterPro" id="IPR051488">
    <property type="entry name" value="WD_repeat_striatin"/>
</dbReference>
<dbReference type="EMBL" id="CP059270">
    <property type="protein sequence ID" value="QLQ80164.1"/>
    <property type="molecule type" value="Genomic_DNA"/>
</dbReference>
<dbReference type="InterPro" id="IPR036322">
    <property type="entry name" value="WD40_repeat_dom_sf"/>
</dbReference>
<accession>A0A7H9HQZ6</accession>
<evidence type="ECO:0000259" key="4">
    <source>
        <dbReference type="Pfam" id="PF08232"/>
    </source>
</evidence>
<dbReference type="Gene3D" id="1.20.5.300">
    <property type="match status" value="1"/>
</dbReference>
<sequence>MNNQSRLHPHYTLPGVMHYLQTEFTKNERDRITWELERAEMKARIAQLEGENKDLRYKLMKFDMEALGTVKEIDTKEMSGDELSELLKSKMAVQESVKEIIYLFKSPEIASRIGSLNEERDSLHEIQKLNLNQDLQRLKMDEPPMSHLLETDLHPSGIQPGPVYAGDLNSRDANSDAATVVLGSDTEGSESHDTRRRRSSSLFASTTVAPVETKKDDVGAFKDPAKMSSLFQNDGKSESAAISVLKALDNQIISYSGNGHIELWKLDSQFQIGEKPDRTFDVVSSDFLDFYWLDAKRFLVFGHEGVKLYTTRSTSPLDSKEIFKELNFNISNATEHDFINNRFLFVSTKSIQLLEISASTTSPADKLSMGRSYSIDGEREIISAKFGMTEKSLIVLYNDPYELVIYNYQGKVLQRVDISKQLFPTDKLQPSLILNKKSSKLLIALGTHILVYSFDKKKVILNETLKTQPTTIVFKTVRNCMLFGYQDGTAELRKLNNFNSTSRIAIQGQEEPINCKKITRLDCTSVNSEILIISGFNDGTITVQREPDLIDNN</sequence>
<keyword evidence="1 2" id="KW-0175">Coiled coil</keyword>
<protein>
    <recommendedName>
        <fullName evidence="4">Striatin N-terminal domain-containing protein</fullName>
    </recommendedName>
</protein>
<reference evidence="5 6" key="1">
    <citation type="submission" date="2020-06" db="EMBL/GenBank/DDBJ databases">
        <title>The yeast mating-type switching endonuclease HO is a domesticated member of an unorthodox homing genetic element family.</title>
        <authorList>
            <person name="Coughlan A.Y."/>
            <person name="Lombardi L."/>
            <person name="Braun-Galleani S."/>
            <person name="Martos A.R."/>
            <person name="Galeote V."/>
            <person name="Bigey F."/>
            <person name="Dequin S."/>
            <person name="Byrne K.P."/>
            <person name="Wolfe K.H."/>
        </authorList>
    </citation>
    <scope>NUCLEOTIDE SEQUENCE [LARGE SCALE GENOMIC DNA]</scope>
    <source>
        <strain evidence="5 6">CBS2947</strain>
    </source>
</reference>
<evidence type="ECO:0000256" key="3">
    <source>
        <dbReference type="SAM" id="MobiDB-lite"/>
    </source>
</evidence>
<dbReference type="Pfam" id="PF08232">
    <property type="entry name" value="Striatin"/>
    <property type="match status" value="1"/>
</dbReference>
<name>A0A7H9HQZ6_9SACH</name>
<evidence type="ECO:0000256" key="1">
    <source>
        <dbReference type="ARBA" id="ARBA00023054"/>
    </source>
</evidence>
<dbReference type="InterPro" id="IPR013258">
    <property type="entry name" value="Striatin_N"/>
</dbReference>
<dbReference type="AlphaFoldDB" id="A0A7H9HQZ6"/>
<keyword evidence="6" id="KW-1185">Reference proteome</keyword>
<feature type="coiled-coil region" evidence="2">
    <location>
        <begin position="31"/>
        <end position="65"/>
    </location>
</feature>
<feature type="region of interest" description="Disordered" evidence="3">
    <location>
        <begin position="182"/>
        <end position="203"/>
    </location>
</feature>